<dbReference type="SUPFAM" id="SSF46689">
    <property type="entry name" value="Homeodomain-like"/>
    <property type="match status" value="1"/>
</dbReference>
<dbReference type="RefSeq" id="WP_137616130.1">
    <property type="nucleotide sequence ID" value="NZ_BJDI01000007.1"/>
</dbReference>
<protein>
    <submittedName>
        <fullName evidence="2">Mor transcription activator family protein</fullName>
    </submittedName>
</protein>
<dbReference type="EMBL" id="JBHSSE010000002">
    <property type="protein sequence ID" value="MFC6200356.1"/>
    <property type="molecule type" value="Genomic_DNA"/>
</dbReference>
<accession>A0ABW1SFA6</accession>
<dbReference type="Gene3D" id="1.10.10.60">
    <property type="entry name" value="Homeodomain-like"/>
    <property type="match status" value="1"/>
</dbReference>
<gene>
    <name evidence="2" type="ORF">ACFP1L_00430</name>
</gene>
<proteinExistence type="predicted"/>
<comment type="caution">
    <text evidence="2">The sequence shown here is derived from an EMBL/GenBank/DDBJ whole genome shotgun (WGS) entry which is preliminary data.</text>
</comment>
<dbReference type="Pfam" id="PF08765">
    <property type="entry name" value="Mor"/>
    <property type="match status" value="1"/>
</dbReference>
<dbReference type="Proteomes" id="UP001596171">
    <property type="component" value="Unassembled WGS sequence"/>
</dbReference>
<reference evidence="3" key="1">
    <citation type="journal article" date="2019" name="Int. J. Syst. Evol. Microbiol.">
        <title>The Global Catalogue of Microorganisms (GCM) 10K type strain sequencing project: providing services to taxonomists for standard genome sequencing and annotation.</title>
        <authorList>
            <consortium name="The Broad Institute Genomics Platform"/>
            <consortium name="The Broad Institute Genome Sequencing Center for Infectious Disease"/>
            <person name="Wu L."/>
            <person name="Ma J."/>
        </authorList>
    </citation>
    <scope>NUCLEOTIDE SEQUENCE [LARGE SCALE GENOMIC DNA]</scope>
    <source>
        <strain evidence="3">CCM 8930</strain>
    </source>
</reference>
<evidence type="ECO:0000313" key="3">
    <source>
        <dbReference type="Proteomes" id="UP001596171"/>
    </source>
</evidence>
<organism evidence="2 3">
    <name type="scientific">Lactiplantibacillus nangangensis</name>
    <dbReference type="NCBI Taxonomy" id="2559917"/>
    <lineage>
        <taxon>Bacteria</taxon>
        <taxon>Bacillati</taxon>
        <taxon>Bacillota</taxon>
        <taxon>Bacilli</taxon>
        <taxon>Lactobacillales</taxon>
        <taxon>Lactobacillaceae</taxon>
        <taxon>Lactiplantibacillus</taxon>
    </lineage>
</organism>
<sequence length="90" mass="10940">MEIEIELLQESYAQLNEIVGTEQMIKIFELYRGRQISFPMRLYDRKKVSQQIIEEYDGHNLAQLTQKYDYSQRWIRQIIQNDRQSRGKQA</sequence>
<evidence type="ECO:0000259" key="1">
    <source>
        <dbReference type="Pfam" id="PF08765"/>
    </source>
</evidence>
<feature type="domain" description="Mor transcription activator" evidence="1">
    <location>
        <begin position="14"/>
        <end position="86"/>
    </location>
</feature>
<keyword evidence="3" id="KW-1185">Reference proteome</keyword>
<name>A0ABW1SFA6_9LACO</name>
<evidence type="ECO:0000313" key="2">
    <source>
        <dbReference type="EMBL" id="MFC6200356.1"/>
    </source>
</evidence>
<dbReference type="InterPro" id="IPR009057">
    <property type="entry name" value="Homeodomain-like_sf"/>
</dbReference>
<dbReference type="InterPro" id="IPR014875">
    <property type="entry name" value="Mor_transcription_activator"/>
</dbReference>